<comment type="cofactor">
    <cofactor evidence="9">
        <name>Fe(2+)</name>
        <dbReference type="ChEBI" id="CHEBI:29033"/>
    </cofactor>
    <text evidence="9">Binds 1 Fe(2+) cation per monomer.</text>
</comment>
<dbReference type="CDD" id="cd02232">
    <property type="entry name" value="cupin_ARD"/>
    <property type="match status" value="1"/>
</dbReference>
<dbReference type="PANTHER" id="PTHR23418:SF0">
    <property type="entry name" value="ACIREDUCTONE DIOXYGENASE"/>
    <property type="match status" value="1"/>
</dbReference>
<keyword evidence="8 9" id="KW-0486">Methionine biosynthesis</keyword>
<comment type="caution">
    <text evidence="10">The sequence shown here is derived from an EMBL/GenBank/DDBJ whole genome shotgun (WGS) entry which is preliminary data.</text>
</comment>
<feature type="binding site" evidence="9">
    <location>
        <position position="145"/>
    </location>
    <ligand>
        <name>Ni(2+)</name>
        <dbReference type="ChEBI" id="CHEBI:49786"/>
    </ligand>
</feature>
<evidence type="ECO:0000256" key="3">
    <source>
        <dbReference type="ARBA" id="ARBA00022605"/>
    </source>
</evidence>
<keyword evidence="6 9" id="KW-0560">Oxidoreductase</keyword>
<dbReference type="Proteomes" id="UP000653056">
    <property type="component" value="Unassembled WGS sequence"/>
</dbReference>
<keyword evidence="2 9" id="KW-0533">Nickel</keyword>
<evidence type="ECO:0000256" key="6">
    <source>
        <dbReference type="ARBA" id="ARBA00023002"/>
    </source>
</evidence>
<feature type="binding site" evidence="9">
    <location>
        <position position="103"/>
    </location>
    <ligand>
        <name>Ni(2+)</name>
        <dbReference type="ChEBI" id="CHEBI:49786"/>
    </ligand>
</feature>
<evidence type="ECO:0000256" key="4">
    <source>
        <dbReference type="ARBA" id="ARBA00022723"/>
    </source>
</evidence>
<organism evidence="10 11">
    <name type="scientific">Litchfieldella qijiaojingensis</name>
    <dbReference type="NCBI Taxonomy" id="980347"/>
    <lineage>
        <taxon>Bacteria</taxon>
        <taxon>Pseudomonadati</taxon>
        <taxon>Pseudomonadota</taxon>
        <taxon>Gammaproteobacteria</taxon>
        <taxon>Oceanospirillales</taxon>
        <taxon>Halomonadaceae</taxon>
        <taxon>Litchfieldella</taxon>
    </lineage>
</organism>
<feature type="site" description="Important to generate the dianion" evidence="9">
    <location>
        <position position="109"/>
    </location>
</feature>
<sequence length="195" mass="21645">MSFLHVYHESYRVSDDGEPLLTTHDGERIAQELAEQGIRFERWTTDAELAPDADQDAVLAAYADDVARLKAESGFATADVIGLTPDHPDKNALRAKFLDEHRHSEDEVRFFVRGEGIFYLHLGEKVYVVGCTAGDLMSVPAGTPHWFDMGPKPDFTAIRLFTNTEGWVANFTGESIASRFPRFEALPTEQGQGAA</sequence>
<dbReference type="EMBL" id="BMXS01000031">
    <property type="protein sequence ID" value="GGY08662.1"/>
    <property type="molecule type" value="Genomic_DNA"/>
</dbReference>
<feature type="binding site" evidence="9">
    <location>
        <position position="103"/>
    </location>
    <ligand>
        <name>Fe(2+)</name>
        <dbReference type="ChEBI" id="CHEBI:29033"/>
    </ligand>
</feature>
<comment type="catalytic activity">
    <reaction evidence="1 9">
        <text>1,2-dihydroxy-5-(methylsulfanyl)pent-1-en-3-one + O2 = 4-methylsulfanyl-2-oxobutanoate + formate + 2 H(+)</text>
        <dbReference type="Rhea" id="RHEA:24504"/>
        <dbReference type="ChEBI" id="CHEBI:15378"/>
        <dbReference type="ChEBI" id="CHEBI:15379"/>
        <dbReference type="ChEBI" id="CHEBI:15740"/>
        <dbReference type="ChEBI" id="CHEBI:16723"/>
        <dbReference type="ChEBI" id="CHEBI:49252"/>
        <dbReference type="EC" id="1.13.11.54"/>
    </reaction>
</comment>
<feature type="binding site" evidence="9">
    <location>
        <position position="145"/>
    </location>
    <ligand>
        <name>Fe(2+)</name>
        <dbReference type="ChEBI" id="CHEBI:29033"/>
    </ligand>
</feature>
<reference evidence="11" key="1">
    <citation type="journal article" date="2019" name="Int. J. Syst. Evol. Microbiol.">
        <title>The Global Catalogue of Microorganisms (GCM) 10K type strain sequencing project: providing services to taxonomists for standard genome sequencing and annotation.</title>
        <authorList>
            <consortium name="The Broad Institute Genomics Platform"/>
            <consortium name="The Broad Institute Genome Sequencing Center for Infectious Disease"/>
            <person name="Wu L."/>
            <person name="Ma J."/>
        </authorList>
    </citation>
    <scope>NUCLEOTIDE SEQUENCE [LARGE SCALE GENOMIC DNA]</scope>
    <source>
        <strain evidence="11">KCTC 22228</strain>
    </source>
</reference>
<comment type="subunit">
    <text evidence="9">Monomer.</text>
</comment>
<dbReference type="EC" id="1.13.11.54" evidence="9"/>
<evidence type="ECO:0000256" key="1">
    <source>
        <dbReference type="ARBA" id="ARBA00000428"/>
    </source>
</evidence>
<evidence type="ECO:0000256" key="9">
    <source>
        <dbReference type="HAMAP-Rule" id="MF_01682"/>
    </source>
</evidence>
<feature type="binding site" evidence="9">
    <location>
        <position position="101"/>
    </location>
    <ligand>
        <name>Fe(2+)</name>
        <dbReference type="ChEBI" id="CHEBI:29033"/>
    </ligand>
</feature>
<accession>A0ABQ2ZBQ9</accession>
<keyword evidence="3 9" id="KW-0028">Amino-acid biosynthesis</keyword>
<evidence type="ECO:0000256" key="8">
    <source>
        <dbReference type="ARBA" id="ARBA00023167"/>
    </source>
</evidence>
<dbReference type="PANTHER" id="PTHR23418">
    <property type="entry name" value="ACIREDUCTONE DIOXYGENASE"/>
    <property type="match status" value="1"/>
</dbReference>
<feature type="binding site" evidence="9">
    <location>
        <position position="107"/>
    </location>
    <ligand>
        <name>Fe(2+)</name>
        <dbReference type="ChEBI" id="CHEBI:29033"/>
    </ligand>
</feature>
<dbReference type="RefSeq" id="WP_189472429.1">
    <property type="nucleotide sequence ID" value="NZ_BMXS01000031.1"/>
</dbReference>
<dbReference type="Gene3D" id="2.60.120.10">
    <property type="entry name" value="Jelly Rolls"/>
    <property type="match status" value="1"/>
</dbReference>
<feature type="site" description="May play a role in transmitting local conformational changes" evidence="9">
    <location>
        <position position="106"/>
    </location>
</feature>
<feature type="site" description="May play a role in metal incorporation in vivo" evidence="9">
    <location>
        <position position="100"/>
    </location>
</feature>
<keyword evidence="11" id="KW-1185">Reference proteome</keyword>
<comment type="pathway">
    <text evidence="9">Amino-acid biosynthesis; L-methionine biosynthesis via salvage pathway; L-methionine from S-methyl-5-thio-alpha-D-ribose 1-phosphate: step 5/6.</text>
</comment>
<gene>
    <name evidence="9 10" type="primary">mtnD</name>
    <name evidence="10" type="ORF">GCM10007160_40040</name>
</gene>
<evidence type="ECO:0000256" key="7">
    <source>
        <dbReference type="ARBA" id="ARBA00023004"/>
    </source>
</evidence>
<dbReference type="HAMAP" id="MF_01682">
    <property type="entry name" value="Salvage_MtnD"/>
    <property type="match status" value="1"/>
</dbReference>
<keyword evidence="7 9" id="KW-0408">Iron</keyword>
<dbReference type="InterPro" id="IPR011051">
    <property type="entry name" value="RmlC_Cupin_sf"/>
</dbReference>
<evidence type="ECO:0000256" key="2">
    <source>
        <dbReference type="ARBA" id="ARBA00022596"/>
    </source>
</evidence>
<evidence type="ECO:0000313" key="10">
    <source>
        <dbReference type="EMBL" id="GGY08662.1"/>
    </source>
</evidence>
<evidence type="ECO:0000313" key="11">
    <source>
        <dbReference type="Proteomes" id="UP000653056"/>
    </source>
</evidence>
<feature type="binding site" evidence="9">
    <location>
        <position position="107"/>
    </location>
    <ligand>
        <name>Ni(2+)</name>
        <dbReference type="ChEBI" id="CHEBI:49786"/>
    </ligand>
</feature>
<comment type="catalytic activity">
    <reaction evidence="9">
        <text>1,2-dihydroxy-5-(methylsulfanyl)pent-1-en-3-one + O2 = 3-(methylsulfanyl)propanoate + CO + formate + 2 H(+)</text>
        <dbReference type="Rhea" id="RHEA:14161"/>
        <dbReference type="ChEBI" id="CHEBI:15378"/>
        <dbReference type="ChEBI" id="CHEBI:15379"/>
        <dbReference type="ChEBI" id="CHEBI:15740"/>
        <dbReference type="ChEBI" id="CHEBI:17245"/>
        <dbReference type="ChEBI" id="CHEBI:49016"/>
        <dbReference type="ChEBI" id="CHEBI:49252"/>
        <dbReference type="EC" id="1.13.11.53"/>
    </reaction>
</comment>
<keyword evidence="4 9" id="KW-0479">Metal-binding</keyword>
<dbReference type="SUPFAM" id="SSF51182">
    <property type="entry name" value="RmlC-like cupins"/>
    <property type="match status" value="1"/>
</dbReference>
<keyword evidence="5 9" id="KW-0223">Dioxygenase</keyword>
<feature type="binding site" evidence="9">
    <location>
        <position position="101"/>
    </location>
    <ligand>
        <name>Ni(2+)</name>
        <dbReference type="ChEBI" id="CHEBI:49786"/>
    </ligand>
</feature>
<dbReference type="InterPro" id="IPR023956">
    <property type="entry name" value="ARD_bac"/>
</dbReference>
<dbReference type="GO" id="GO:0051213">
    <property type="term" value="F:dioxygenase activity"/>
    <property type="evidence" value="ECO:0007669"/>
    <property type="project" value="UniProtKB-KW"/>
</dbReference>
<dbReference type="Pfam" id="PF03079">
    <property type="entry name" value="ARD"/>
    <property type="match status" value="1"/>
</dbReference>
<dbReference type="EC" id="1.13.11.53" evidence="9"/>
<comment type="cofactor">
    <cofactor evidence="9">
        <name>Ni(2+)</name>
        <dbReference type="ChEBI" id="CHEBI:49786"/>
    </cofactor>
    <text evidence="9">Binds 1 nickel ion per monomer.</text>
</comment>
<dbReference type="InterPro" id="IPR014710">
    <property type="entry name" value="RmlC-like_jellyroll"/>
</dbReference>
<evidence type="ECO:0000256" key="5">
    <source>
        <dbReference type="ARBA" id="ARBA00022964"/>
    </source>
</evidence>
<comment type="function">
    <text evidence="9">Catalyzes 2 different reactions between oxygene and the acireductone 1,2-dihydroxy-3-keto-5-methylthiopentene (DHK-MTPene) depending upon the metal bound in the active site. Fe-containing acireductone dioxygenase (Fe-ARD) produces formate and 2-keto-4-methylthiobutyrate (KMTB), the alpha-ketoacid precursor of methionine in the methionine recycle pathway. Ni-containing acireductone dioxygenase (Ni-ARD) produces methylthiopropionate, carbon monoxide and formate, and does not lie on the methionine recycle pathway.</text>
</comment>
<name>A0ABQ2ZBQ9_9GAMM</name>
<dbReference type="InterPro" id="IPR004313">
    <property type="entry name" value="ARD"/>
</dbReference>
<proteinExistence type="inferred from homology"/>
<protein>
    <recommendedName>
        <fullName evidence="9">Acireductone dioxygenase</fullName>
    </recommendedName>
    <alternativeName>
        <fullName evidence="9">1,2-dihydroxy-3-keto-5-methylthiopentene dioxygenase</fullName>
        <shortName evidence="9">DHK-MTPene dioxygenase</shortName>
    </alternativeName>
    <alternativeName>
        <fullName evidence="9">Acireductone dioxygenase (Fe(2+)-requiring)</fullName>
        <shortName evidence="9">ARD'</shortName>
        <shortName evidence="9">Fe-ARD</shortName>
        <ecNumber evidence="9">1.13.11.54</ecNumber>
    </alternativeName>
    <alternativeName>
        <fullName evidence="9">Acireductone dioxygenase (Ni(2+)-requiring)</fullName>
        <shortName evidence="9">ARD</shortName>
        <shortName evidence="9">Ni-ARD</shortName>
        <ecNumber evidence="9">1.13.11.53</ecNumber>
    </alternativeName>
</protein>
<comment type="similarity">
    <text evidence="9">Belongs to the acireductone dioxygenase (ARD) family.</text>
</comment>